<gene>
    <name evidence="5" type="ORF">GGR04_000057</name>
</gene>
<protein>
    <submittedName>
        <fullName evidence="5">SAM-dependent methyltransferase</fullName>
    </submittedName>
</protein>
<evidence type="ECO:0000313" key="5">
    <source>
        <dbReference type="EMBL" id="MBB3996236.1"/>
    </source>
</evidence>
<organism evidence="5 6">
    <name type="scientific">Aureimonas pseudogalii</name>
    <dbReference type="NCBI Taxonomy" id="1744844"/>
    <lineage>
        <taxon>Bacteria</taxon>
        <taxon>Pseudomonadati</taxon>
        <taxon>Pseudomonadota</taxon>
        <taxon>Alphaproteobacteria</taxon>
        <taxon>Hyphomicrobiales</taxon>
        <taxon>Aurantimonadaceae</taxon>
        <taxon>Aureimonas</taxon>
    </lineage>
</organism>
<evidence type="ECO:0000256" key="1">
    <source>
        <dbReference type="ARBA" id="ARBA00022603"/>
    </source>
</evidence>
<dbReference type="GO" id="GO:0008757">
    <property type="term" value="F:S-adenosylmethionine-dependent methyltransferase activity"/>
    <property type="evidence" value="ECO:0007669"/>
    <property type="project" value="InterPro"/>
</dbReference>
<dbReference type="SUPFAM" id="SSF53335">
    <property type="entry name" value="S-adenosyl-L-methionine-dependent methyltransferases"/>
    <property type="match status" value="1"/>
</dbReference>
<accession>A0A7W6EA46</accession>
<evidence type="ECO:0000313" key="6">
    <source>
        <dbReference type="Proteomes" id="UP000542776"/>
    </source>
</evidence>
<evidence type="ECO:0000259" key="4">
    <source>
        <dbReference type="Pfam" id="PF08241"/>
    </source>
</evidence>
<reference evidence="5 6" key="1">
    <citation type="submission" date="2020-08" db="EMBL/GenBank/DDBJ databases">
        <title>Genomic Encyclopedia of Type Strains, Phase IV (KMG-IV): sequencing the most valuable type-strain genomes for metagenomic binning, comparative biology and taxonomic classification.</title>
        <authorList>
            <person name="Goeker M."/>
        </authorList>
    </citation>
    <scope>NUCLEOTIDE SEQUENCE [LARGE SCALE GENOMIC DNA]</scope>
    <source>
        <strain evidence="5 6">DSM 102238</strain>
    </source>
</reference>
<feature type="domain" description="Methyltransferase type 11" evidence="4">
    <location>
        <begin position="60"/>
        <end position="140"/>
    </location>
</feature>
<dbReference type="InterPro" id="IPR029063">
    <property type="entry name" value="SAM-dependent_MTases_sf"/>
</dbReference>
<keyword evidence="2 5" id="KW-0808">Transferase</keyword>
<evidence type="ECO:0000256" key="3">
    <source>
        <dbReference type="SAM" id="MobiDB-lite"/>
    </source>
</evidence>
<dbReference type="CDD" id="cd02440">
    <property type="entry name" value="AdoMet_MTases"/>
    <property type="match status" value="1"/>
</dbReference>
<dbReference type="InterPro" id="IPR050602">
    <property type="entry name" value="Malonyl-ACP_OMT"/>
</dbReference>
<proteinExistence type="predicted"/>
<dbReference type="RefSeq" id="WP_183196698.1">
    <property type="nucleotide sequence ID" value="NZ_JACIEK010000001.1"/>
</dbReference>
<dbReference type="AlphaFoldDB" id="A0A7W6EA46"/>
<dbReference type="Gene3D" id="3.40.50.150">
    <property type="entry name" value="Vaccinia Virus protein VP39"/>
    <property type="match status" value="1"/>
</dbReference>
<dbReference type="InterPro" id="IPR013216">
    <property type="entry name" value="Methyltransf_11"/>
</dbReference>
<keyword evidence="1 5" id="KW-0489">Methyltransferase</keyword>
<dbReference type="GO" id="GO:0032259">
    <property type="term" value="P:methylation"/>
    <property type="evidence" value="ECO:0007669"/>
    <property type="project" value="UniProtKB-KW"/>
</dbReference>
<sequence>MIPSPPFDRLLLDRRRLRALRADVAGADFLLRRVAEELTERLSLVQRRFEVGVDLAGYRGQLAQLLAAGGQIDRLVRLERDPAAFGAERSGAVVGDEELLPFADGSVDLVASALSLHLTNDTPGVFVQIRRALKPDGLFLAALLGGDTLSELRASLLAAEAELHGGASPRVAPFVDLREAGALLQRTGFALPVIDQDRLTVRYDTLFDLMRDLRAMGVTNMLSARSRRPVGRALFLRAAAIYAERFADSDGRLRATFDVIYLSGWRPHDSQQKPLKPGSAAMRLADALKSPPHGNDEPG</sequence>
<dbReference type="Proteomes" id="UP000542776">
    <property type="component" value="Unassembled WGS sequence"/>
</dbReference>
<dbReference type="PANTHER" id="PTHR13090:SF1">
    <property type="entry name" value="ARGININE-HYDROXYLASE NDUFAF5, MITOCHONDRIAL"/>
    <property type="match status" value="1"/>
</dbReference>
<keyword evidence="6" id="KW-1185">Reference proteome</keyword>
<dbReference type="Pfam" id="PF08241">
    <property type="entry name" value="Methyltransf_11"/>
    <property type="match status" value="1"/>
</dbReference>
<name>A0A7W6EA46_9HYPH</name>
<evidence type="ECO:0000256" key="2">
    <source>
        <dbReference type="ARBA" id="ARBA00022679"/>
    </source>
</evidence>
<dbReference type="PANTHER" id="PTHR13090">
    <property type="entry name" value="ARGININE-HYDROXYLASE NDUFAF5, MITOCHONDRIAL"/>
    <property type="match status" value="1"/>
</dbReference>
<comment type="caution">
    <text evidence="5">The sequence shown here is derived from an EMBL/GenBank/DDBJ whole genome shotgun (WGS) entry which is preliminary data.</text>
</comment>
<dbReference type="EMBL" id="JACIEK010000001">
    <property type="protein sequence ID" value="MBB3996236.1"/>
    <property type="molecule type" value="Genomic_DNA"/>
</dbReference>
<feature type="region of interest" description="Disordered" evidence="3">
    <location>
        <begin position="268"/>
        <end position="299"/>
    </location>
</feature>